<dbReference type="Proteomes" id="UP000260814">
    <property type="component" value="Unassembled WGS sequence"/>
</dbReference>
<evidence type="ECO:0000256" key="1">
    <source>
        <dbReference type="SAM" id="SignalP"/>
    </source>
</evidence>
<protein>
    <recommendedName>
        <fullName evidence="2">Putative carbohydrate metabolism domain-containing protein</fullName>
    </recommendedName>
</protein>
<keyword evidence="1" id="KW-0732">Signal</keyword>
<dbReference type="PROSITE" id="PS51257">
    <property type="entry name" value="PROKAR_LIPOPROTEIN"/>
    <property type="match status" value="1"/>
</dbReference>
<dbReference type="Proteomes" id="UP000284361">
    <property type="component" value="Unassembled WGS sequence"/>
</dbReference>
<dbReference type="EMBL" id="QSTW01000014">
    <property type="protein sequence ID" value="RGM89392.1"/>
    <property type="molecule type" value="Genomic_DNA"/>
</dbReference>
<evidence type="ECO:0000259" key="2">
    <source>
        <dbReference type="Pfam" id="PF13201"/>
    </source>
</evidence>
<sequence length="541" mass="59495">MMTIDRMRRLMLCLSVCLLAACIQNDLPYPTVKLYITGMTVEGQVGSAVISNEERKVTLELEETVNPHQVKVQTLEMTEGGTATIGPDSIVDLTKPLQVTLSLYQDYVWTIEANQTIARTFTVTGQVGQAKFYPDVREASVNIPREKGLGMIEVTDLKLGPEGSTQNGVTGVPALQWEKKGGFATAKVQVKYSDFIDEEWTLYVNLSDITVGVNSVDAWTNVAWVHGFGHDGADNGCEYKKEGDTDWTRVDASELTHDGGNFTARIIHLQANTTYVCRAYSGEEYGEEMSFTTGSETQPENNSFEYTSGTSPLYLFGEGQEMWWDSGNEGSSTMNKNVTTVDPNLKNSGNQSLLLSSQFVGLGIIGKFAAGNLFAGKYLKTDGTDGVLGWGRPFSERPTKLKGYIKYNSGVVDNGGDKIPNGQNDIGTVYIALTDGSGVVYNDEKDDDDGSIWACIIKTKTEELFNKNAKNVIAYGELVLKESTKGEGLIPFEIDLDYKATDRVPTRIIIVASASYYGDYFQGSTSSKMWLDDITLEYDYE</sequence>
<feature type="chain" id="PRO_5033375915" description="Putative carbohydrate metabolism domain-containing protein" evidence="1">
    <location>
        <begin position="21"/>
        <end position="541"/>
    </location>
</feature>
<dbReference type="EMBL" id="QSJG01000005">
    <property type="protein sequence ID" value="RHD57102.1"/>
    <property type="molecule type" value="Genomic_DNA"/>
</dbReference>
<gene>
    <name evidence="4" type="ORF">DW789_04370</name>
    <name evidence="3" type="ORF">DXB87_11275</name>
</gene>
<evidence type="ECO:0000313" key="6">
    <source>
        <dbReference type="Proteomes" id="UP000284361"/>
    </source>
</evidence>
<proteinExistence type="predicted"/>
<reference evidence="5 6" key="1">
    <citation type="submission" date="2018-08" db="EMBL/GenBank/DDBJ databases">
        <title>A genome reference for cultivated species of the human gut microbiota.</title>
        <authorList>
            <person name="Zou Y."/>
            <person name="Xue W."/>
            <person name="Luo G."/>
        </authorList>
    </citation>
    <scope>NUCLEOTIDE SEQUENCE [LARGE SCALE GENOMIC DNA]</scope>
    <source>
        <strain evidence="4 6">AM31-10</strain>
        <strain evidence="3 5">OM06-2</strain>
    </source>
</reference>
<evidence type="ECO:0000313" key="5">
    <source>
        <dbReference type="Proteomes" id="UP000260814"/>
    </source>
</evidence>
<name>A0A3E4Z705_9BACT</name>
<organism evidence="3 5">
    <name type="scientific">Phocaeicola plebeius</name>
    <dbReference type="NCBI Taxonomy" id="310297"/>
    <lineage>
        <taxon>Bacteria</taxon>
        <taxon>Pseudomonadati</taxon>
        <taxon>Bacteroidota</taxon>
        <taxon>Bacteroidia</taxon>
        <taxon>Bacteroidales</taxon>
        <taxon>Bacteroidaceae</taxon>
        <taxon>Phocaeicola</taxon>
    </lineage>
</organism>
<feature type="domain" description="Putative carbohydrate metabolism" evidence="2">
    <location>
        <begin position="319"/>
        <end position="536"/>
    </location>
</feature>
<dbReference type="Gene3D" id="2.60.120.890">
    <property type="entry name" value="BT2081, beta-jelly-roll domain"/>
    <property type="match status" value="1"/>
</dbReference>
<feature type="signal peptide" evidence="1">
    <location>
        <begin position="1"/>
        <end position="20"/>
    </location>
</feature>
<dbReference type="Pfam" id="PF13201">
    <property type="entry name" value="PCMD"/>
    <property type="match status" value="1"/>
</dbReference>
<dbReference type="InterPro" id="IPR025112">
    <property type="entry name" value="PCMD"/>
</dbReference>
<evidence type="ECO:0000313" key="4">
    <source>
        <dbReference type="EMBL" id="RHD57102.1"/>
    </source>
</evidence>
<dbReference type="InterPro" id="IPR038653">
    <property type="entry name" value="Put_CMD_sf"/>
</dbReference>
<accession>A0A3E4Z705</accession>
<evidence type="ECO:0000313" key="3">
    <source>
        <dbReference type="EMBL" id="RGM89392.1"/>
    </source>
</evidence>
<dbReference type="AlphaFoldDB" id="A0A3E4Z705"/>
<comment type="caution">
    <text evidence="3">The sequence shown here is derived from an EMBL/GenBank/DDBJ whole genome shotgun (WGS) entry which is preliminary data.</text>
</comment>